<evidence type="ECO:0000313" key="1">
    <source>
        <dbReference type="EMBL" id="KAK3773918.1"/>
    </source>
</evidence>
<accession>A0AAE0ZQV9</accession>
<comment type="caution">
    <text evidence="1">The sequence shown here is derived from an EMBL/GenBank/DDBJ whole genome shotgun (WGS) entry which is preliminary data.</text>
</comment>
<evidence type="ECO:0000313" key="2">
    <source>
        <dbReference type="Proteomes" id="UP001283361"/>
    </source>
</evidence>
<keyword evidence="2" id="KW-1185">Reference proteome</keyword>
<name>A0AAE0ZQV9_9GAST</name>
<dbReference type="EMBL" id="JAWDGP010003486">
    <property type="protein sequence ID" value="KAK3773918.1"/>
    <property type="molecule type" value="Genomic_DNA"/>
</dbReference>
<reference evidence="1" key="1">
    <citation type="journal article" date="2023" name="G3 (Bethesda)">
        <title>A reference genome for the long-term kleptoplast-retaining sea slug Elysia crispata morphotype clarki.</title>
        <authorList>
            <person name="Eastman K.E."/>
            <person name="Pendleton A.L."/>
            <person name="Shaikh M.A."/>
            <person name="Suttiyut T."/>
            <person name="Ogas R."/>
            <person name="Tomko P."/>
            <person name="Gavelis G."/>
            <person name="Widhalm J.R."/>
            <person name="Wisecaver J.H."/>
        </authorList>
    </citation>
    <scope>NUCLEOTIDE SEQUENCE</scope>
    <source>
        <strain evidence="1">ECLA1</strain>
    </source>
</reference>
<protein>
    <submittedName>
        <fullName evidence="1">Uncharacterized protein</fullName>
    </submittedName>
</protein>
<dbReference type="AlphaFoldDB" id="A0AAE0ZQV9"/>
<dbReference type="Proteomes" id="UP001283361">
    <property type="component" value="Unassembled WGS sequence"/>
</dbReference>
<proteinExistence type="predicted"/>
<sequence length="83" mass="9549">MCLRAAIARVDPSFLQRLSLGNHQSFRLFLCFVLGSESSKETRLYSNAQQLTDPEPAQIRLYEGGFHSVSRLGEKRQELRYTE</sequence>
<organism evidence="1 2">
    <name type="scientific">Elysia crispata</name>
    <name type="common">lettuce slug</name>
    <dbReference type="NCBI Taxonomy" id="231223"/>
    <lineage>
        <taxon>Eukaryota</taxon>
        <taxon>Metazoa</taxon>
        <taxon>Spiralia</taxon>
        <taxon>Lophotrochozoa</taxon>
        <taxon>Mollusca</taxon>
        <taxon>Gastropoda</taxon>
        <taxon>Heterobranchia</taxon>
        <taxon>Euthyneura</taxon>
        <taxon>Panpulmonata</taxon>
        <taxon>Sacoglossa</taxon>
        <taxon>Placobranchoidea</taxon>
        <taxon>Plakobranchidae</taxon>
        <taxon>Elysia</taxon>
    </lineage>
</organism>
<gene>
    <name evidence="1" type="ORF">RRG08_036608</name>
</gene>